<dbReference type="AlphaFoldDB" id="A0AAW1Y5Z7"/>
<reference evidence="2 3" key="1">
    <citation type="journal article" date="2023" name="G3 (Bethesda)">
        <title>A chromosome-length genome assembly and annotation of blackberry (Rubus argutus, cv. 'Hillquist').</title>
        <authorList>
            <person name="Bruna T."/>
            <person name="Aryal R."/>
            <person name="Dudchenko O."/>
            <person name="Sargent D.J."/>
            <person name="Mead D."/>
            <person name="Buti M."/>
            <person name="Cavallini A."/>
            <person name="Hytonen T."/>
            <person name="Andres J."/>
            <person name="Pham M."/>
            <person name="Weisz D."/>
            <person name="Mascagni F."/>
            <person name="Usai G."/>
            <person name="Natali L."/>
            <person name="Bassil N."/>
            <person name="Fernandez G.E."/>
            <person name="Lomsadze A."/>
            <person name="Armour M."/>
            <person name="Olukolu B."/>
            <person name="Poorten T."/>
            <person name="Britton C."/>
            <person name="Davik J."/>
            <person name="Ashrafi H."/>
            <person name="Aiden E.L."/>
            <person name="Borodovsky M."/>
            <person name="Worthington M."/>
        </authorList>
    </citation>
    <scope>NUCLEOTIDE SEQUENCE [LARGE SCALE GENOMIC DNA]</scope>
    <source>
        <strain evidence="2">PI 553951</strain>
    </source>
</reference>
<dbReference type="InterPro" id="IPR002156">
    <property type="entry name" value="RNaseH_domain"/>
</dbReference>
<dbReference type="EMBL" id="JBEDUW010000002">
    <property type="protein sequence ID" value="KAK9944521.1"/>
    <property type="molecule type" value="Genomic_DNA"/>
</dbReference>
<dbReference type="InterPro" id="IPR036397">
    <property type="entry name" value="RNaseH_sf"/>
</dbReference>
<sequence length="853" mass="95940">MAQFRPISLCTTVYKVISKIIVDRIRPLMQKLISPNQASYVPGSLLVKRVFFAWKVDLSKAYDRLSWQFIESVLYEALLPESLVKLIMSCIMSTSFQICFNGQLTDSFQAQRGIRQGDPLSPYIFVLCMEKLSHLIQTAVDIGEWKAVRASQSGPKISHLFFADDLMLFAEASQEQADTLKLCLDTFCSLSGQSVSYDKSLIYCSSNTTSDLAVDISNTCGSPLTSDLGKYLGMPLVHSRVTKYTYASLLEKAQCRLSSWKCKTLSMAGRLTLIQSVTAAIPIYTMQTAKLPMSICNKLDKLNRDFLWGDSDDQKKPHLINWDIVCLPKLLGGLGIKKTVDMNQAMLAKAGWRLLQNDPGLWACVYKNKYLQHADLFDDNYSSPKNCSSTWKSIVHGTRLLTQGLIWRIGDGRSTKFWTDIWVTPTPLIDSVITGIVINIEDKVHLFWDDNGWNERLLSSCLPLNIVNKILTIPPGFDGCGDDIQIWGCTSNGMFNVKSAYNIFFNSYDHTNSPWRFIWKLNIPPKLKTFAWVLCHGKLLTNTQRVKRRFTNDDSCPICKQNQESLVHLFRDCPAATNVWNVFSIPNSVANTYNLSWHAWLKAHLLCSVSLNSDVKWCSIFVFICWFIWKWRNKFVFEVNFQSPRNPGMIIKAAVNEWIKAQSKAAVNRDYCLSSLCWSKPPAGTFKLNIDGTRQGSSGKIGAGGVIRCFSGSWINGFQANLGVGDVLDAETWGLFHGLKLALSCRIENIQVESDSAILVKLMLHSDITMHPLGTLLACCKDLMGKFHSISLKHIYRECNMVADCLAKNSINHEHGIIEFPQPPIHAQSALLDDAGEITRVRRTVAGLPETTD</sequence>
<dbReference type="PANTHER" id="PTHR33116">
    <property type="entry name" value="REVERSE TRANSCRIPTASE ZINC-BINDING DOMAIN-CONTAINING PROTEIN-RELATED-RELATED"/>
    <property type="match status" value="1"/>
</dbReference>
<dbReference type="InterPro" id="IPR044730">
    <property type="entry name" value="RNase_H-like_dom_plant"/>
</dbReference>
<keyword evidence="3" id="KW-1185">Reference proteome</keyword>
<gene>
    <name evidence="2" type="ORF">M0R45_010083</name>
</gene>
<dbReference type="GO" id="GO:0004523">
    <property type="term" value="F:RNA-DNA hybrid ribonuclease activity"/>
    <property type="evidence" value="ECO:0007669"/>
    <property type="project" value="InterPro"/>
</dbReference>
<dbReference type="CDD" id="cd01650">
    <property type="entry name" value="RT_nLTR_like"/>
    <property type="match status" value="1"/>
</dbReference>
<dbReference type="GO" id="GO:0003676">
    <property type="term" value="F:nucleic acid binding"/>
    <property type="evidence" value="ECO:0007669"/>
    <property type="project" value="InterPro"/>
</dbReference>
<dbReference type="Pfam" id="PF13456">
    <property type="entry name" value="RVT_3"/>
    <property type="match status" value="1"/>
</dbReference>
<dbReference type="Pfam" id="PF00078">
    <property type="entry name" value="RVT_1"/>
    <property type="match status" value="1"/>
</dbReference>
<dbReference type="SUPFAM" id="SSF56672">
    <property type="entry name" value="DNA/RNA polymerases"/>
    <property type="match status" value="1"/>
</dbReference>
<comment type="caution">
    <text evidence="2">The sequence shown here is derived from an EMBL/GenBank/DDBJ whole genome shotgun (WGS) entry which is preliminary data.</text>
</comment>
<dbReference type="InterPro" id="IPR026960">
    <property type="entry name" value="RVT-Znf"/>
</dbReference>
<dbReference type="Proteomes" id="UP001457282">
    <property type="component" value="Unassembled WGS sequence"/>
</dbReference>
<dbReference type="Gene3D" id="3.30.420.10">
    <property type="entry name" value="Ribonuclease H-like superfamily/Ribonuclease H"/>
    <property type="match status" value="1"/>
</dbReference>
<dbReference type="InterPro" id="IPR043502">
    <property type="entry name" value="DNA/RNA_pol_sf"/>
</dbReference>
<dbReference type="PANTHER" id="PTHR33116:SF70">
    <property type="entry name" value="NON-LTR RETROELEMENT REVERSE TRANSCRIPTASE-LIKE PROTEIN"/>
    <property type="match status" value="1"/>
</dbReference>
<proteinExistence type="predicted"/>
<evidence type="ECO:0000313" key="2">
    <source>
        <dbReference type="EMBL" id="KAK9944521.1"/>
    </source>
</evidence>
<feature type="domain" description="Reverse transcriptase" evidence="1">
    <location>
        <begin position="1"/>
        <end position="236"/>
    </location>
</feature>
<evidence type="ECO:0000313" key="3">
    <source>
        <dbReference type="Proteomes" id="UP001457282"/>
    </source>
</evidence>
<dbReference type="SUPFAM" id="SSF53098">
    <property type="entry name" value="Ribonuclease H-like"/>
    <property type="match status" value="1"/>
</dbReference>
<accession>A0AAW1Y5Z7</accession>
<dbReference type="Pfam" id="PF13966">
    <property type="entry name" value="zf-RVT"/>
    <property type="match status" value="1"/>
</dbReference>
<name>A0AAW1Y5Z7_RUBAR</name>
<dbReference type="InterPro" id="IPR000477">
    <property type="entry name" value="RT_dom"/>
</dbReference>
<dbReference type="InterPro" id="IPR012337">
    <property type="entry name" value="RNaseH-like_sf"/>
</dbReference>
<protein>
    <recommendedName>
        <fullName evidence="1">Reverse transcriptase domain-containing protein</fullName>
    </recommendedName>
</protein>
<evidence type="ECO:0000259" key="1">
    <source>
        <dbReference type="PROSITE" id="PS50878"/>
    </source>
</evidence>
<organism evidence="2 3">
    <name type="scientific">Rubus argutus</name>
    <name type="common">Southern blackberry</name>
    <dbReference type="NCBI Taxonomy" id="59490"/>
    <lineage>
        <taxon>Eukaryota</taxon>
        <taxon>Viridiplantae</taxon>
        <taxon>Streptophyta</taxon>
        <taxon>Embryophyta</taxon>
        <taxon>Tracheophyta</taxon>
        <taxon>Spermatophyta</taxon>
        <taxon>Magnoliopsida</taxon>
        <taxon>eudicotyledons</taxon>
        <taxon>Gunneridae</taxon>
        <taxon>Pentapetalae</taxon>
        <taxon>rosids</taxon>
        <taxon>fabids</taxon>
        <taxon>Rosales</taxon>
        <taxon>Rosaceae</taxon>
        <taxon>Rosoideae</taxon>
        <taxon>Rosoideae incertae sedis</taxon>
        <taxon>Rubus</taxon>
    </lineage>
</organism>
<dbReference type="PROSITE" id="PS50878">
    <property type="entry name" value="RT_POL"/>
    <property type="match status" value="1"/>
</dbReference>
<dbReference type="CDD" id="cd06222">
    <property type="entry name" value="RNase_H_like"/>
    <property type="match status" value="1"/>
</dbReference>